<keyword evidence="10" id="KW-1185">Reference proteome</keyword>
<evidence type="ECO:0000313" key="10">
    <source>
        <dbReference type="Proteomes" id="UP001431572"/>
    </source>
</evidence>
<dbReference type="InterPro" id="IPR036625">
    <property type="entry name" value="E3-bd_dom_sf"/>
</dbReference>
<dbReference type="InterPro" id="IPR045257">
    <property type="entry name" value="E2/Pdx1"/>
</dbReference>
<dbReference type="PROSITE" id="PS00189">
    <property type="entry name" value="LIPOYL"/>
    <property type="match status" value="1"/>
</dbReference>
<reference evidence="7 9" key="1">
    <citation type="submission" date="2020-06" db="EMBL/GenBank/DDBJ databases">
        <title>Anoxygenic phototrophic Chloroflexota member uses a Type I reaction center.</title>
        <authorList>
            <person name="Tsuji J.M."/>
            <person name="Shaw N.A."/>
            <person name="Nagashima S."/>
            <person name="Venkiteswaran J."/>
            <person name="Schiff S.L."/>
            <person name="Hanada S."/>
            <person name="Tank M."/>
            <person name="Neufeld J.D."/>
        </authorList>
    </citation>
    <scope>NUCLEOTIDE SEQUENCE [LARGE SCALE GENOMIC DNA]</scope>
    <source>
        <strain evidence="7">L227-S17</strain>
    </source>
</reference>
<dbReference type="InterPro" id="IPR011053">
    <property type="entry name" value="Single_hybrid_motif"/>
</dbReference>
<feature type="domain" description="Lipoyl-binding" evidence="5">
    <location>
        <begin position="1"/>
        <end position="76"/>
    </location>
</feature>
<dbReference type="PANTHER" id="PTHR23151">
    <property type="entry name" value="DIHYDROLIPOAMIDE ACETYL/SUCCINYL-TRANSFERASE-RELATED"/>
    <property type="match status" value="1"/>
</dbReference>
<comment type="similarity">
    <text evidence="2 4">Belongs to the 2-oxoacid dehydrogenase family.</text>
</comment>
<dbReference type="InterPro" id="IPR023213">
    <property type="entry name" value="CAT-like_dom_sf"/>
</dbReference>
<dbReference type="SUPFAM" id="SSF51230">
    <property type="entry name" value="Single hybrid motif"/>
    <property type="match status" value="1"/>
</dbReference>
<evidence type="ECO:0000256" key="2">
    <source>
        <dbReference type="ARBA" id="ARBA00007317"/>
    </source>
</evidence>
<proteinExistence type="inferred from homology"/>
<protein>
    <recommendedName>
        <fullName evidence="4">Dihydrolipoamide acetyltransferase component of pyruvate dehydrogenase complex</fullName>
        <ecNumber evidence="4">2.3.1.-</ecNumber>
    </recommendedName>
</protein>
<keyword evidence="4" id="KW-0808">Transferase</keyword>
<evidence type="ECO:0000259" key="6">
    <source>
        <dbReference type="PROSITE" id="PS51826"/>
    </source>
</evidence>
<organism evidence="7 9">
    <name type="scientific">Candidatus Chlorohelix allophototropha</name>
    <dbReference type="NCBI Taxonomy" id="3003348"/>
    <lineage>
        <taxon>Bacteria</taxon>
        <taxon>Bacillati</taxon>
        <taxon>Chloroflexota</taxon>
        <taxon>Chloroflexia</taxon>
        <taxon>Candidatus Chloroheliales</taxon>
        <taxon>Candidatus Chloroheliaceae</taxon>
        <taxon>Candidatus Chlorohelix</taxon>
    </lineage>
</organism>
<dbReference type="PANTHER" id="PTHR23151:SF90">
    <property type="entry name" value="DIHYDROLIPOYLLYSINE-RESIDUE ACETYLTRANSFERASE COMPONENT OF PYRUVATE DEHYDROGENASE COMPLEX, MITOCHONDRIAL-RELATED"/>
    <property type="match status" value="1"/>
</dbReference>
<dbReference type="Pfam" id="PF00198">
    <property type="entry name" value="2-oxoacid_dh"/>
    <property type="match status" value="1"/>
</dbReference>
<gene>
    <name evidence="7" type="ORF">HXX08_07890</name>
    <name evidence="8" type="ORF">OZ401_000923</name>
</gene>
<feature type="domain" description="Peripheral subunit-binding (PSBD)" evidence="6">
    <location>
        <begin position="130"/>
        <end position="167"/>
    </location>
</feature>
<dbReference type="SUPFAM" id="SSF52777">
    <property type="entry name" value="CoA-dependent acyltransferases"/>
    <property type="match status" value="1"/>
</dbReference>
<dbReference type="EC" id="2.3.1.-" evidence="4"/>
<name>A0A8T7M3E2_9CHLR</name>
<dbReference type="InterPro" id="IPR000089">
    <property type="entry name" value="Biotin_lipoyl"/>
</dbReference>
<evidence type="ECO:0000313" key="8">
    <source>
        <dbReference type="EMBL" id="WJW67651.1"/>
    </source>
</evidence>
<keyword evidence="3 4" id="KW-0450">Lipoyl</keyword>
<dbReference type="Gene3D" id="3.30.559.10">
    <property type="entry name" value="Chloramphenicol acetyltransferase-like domain"/>
    <property type="match status" value="1"/>
</dbReference>
<dbReference type="AlphaFoldDB" id="A0A8T7M3E2"/>
<dbReference type="Gene3D" id="2.40.50.100">
    <property type="match status" value="1"/>
</dbReference>
<dbReference type="Pfam" id="PF00364">
    <property type="entry name" value="Biotin_lipoyl"/>
    <property type="match status" value="1"/>
</dbReference>
<dbReference type="GO" id="GO:0006086">
    <property type="term" value="P:pyruvate decarboxylation to acetyl-CoA"/>
    <property type="evidence" value="ECO:0007669"/>
    <property type="project" value="InterPro"/>
</dbReference>
<evidence type="ECO:0000313" key="9">
    <source>
        <dbReference type="Proteomes" id="UP000521676"/>
    </source>
</evidence>
<dbReference type="PROSITE" id="PS51826">
    <property type="entry name" value="PSBD"/>
    <property type="match status" value="1"/>
</dbReference>
<dbReference type="InterPro" id="IPR003016">
    <property type="entry name" value="2-oxoA_DH_lipoyl-BS"/>
</dbReference>
<sequence length="434" mass="46087">MVDVIMPRLSDTMKEGAIATWHKKPGDEIKKGDVLADIETDKATMDLEAFDNGVLEQILVQPGETVLIGTVVATIRKAGETASATPRVAVAPTTIPEPAVAAVSAAVQAAATQVQVASTPVGAASSGRVKASPLARNLASTYQLDLHAIAGSGPGGRILRDDVEGAHHKGNGYAIAAPETSVVAVNAAVQSVVTQVQAIASTPSGDEVEIITPTMMQTTVARRLTESKQQVPHFYVSTEVDMTEAVKLREQLNSKLGEGGVKISFNDLVVKASAIALERIPEANTWYKDGKFYRNKRVNVGFAVDVPNGLVVPVIRDANIKGVRSLAKEAKALIEKARSGKLRPEDYQGGTFSISNLGMFNVTQFQAVINPPESAILAVGAIIEKPVVVNHEIAVRHRMSLTLSADHRVLYGATVARFLGQLQTLLENPFELLG</sequence>
<dbReference type="Pfam" id="PF02817">
    <property type="entry name" value="E3_binding"/>
    <property type="match status" value="1"/>
</dbReference>
<dbReference type="InterPro" id="IPR004167">
    <property type="entry name" value="PSBD"/>
</dbReference>
<dbReference type="RefSeq" id="WP_341469541.1">
    <property type="nucleotide sequence ID" value="NZ_CP128399.1"/>
</dbReference>
<dbReference type="Gene3D" id="4.10.320.10">
    <property type="entry name" value="E3-binding domain"/>
    <property type="match status" value="1"/>
</dbReference>
<comment type="cofactor">
    <cofactor evidence="1 4">
        <name>(R)-lipoate</name>
        <dbReference type="ChEBI" id="CHEBI:83088"/>
    </cofactor>
</comment>
<dbReference type="SUPFAM" id="SSF47005">
    <property type="entry name" value="Peripheral subunit-binding domain of 2-oxo acid dehydrogenase complex"/>
    <property type="match status" value="1"/>
</dbReference>
<accession>A0A8T7M3E2</accession>
<dbReference type="GO" id="GO:0045254">
    <property type="term" value="C:pyruvate dehydrogenase complex"/>
    <property type="evidence" value="ECO:0007669"/>
    <property type="project" value="InterPro"/>
</dbReference>
<evidence type="ECO:0000313" key="7">
    <source>
        <dbReference type="EMBL" id="NWJ45785.1"/>
    </source>
</evidence>
<evidence type="ECO:0000256" key="4">
    <source>
        <dbReference type="RuleBase" id="RU003423"/>
    </source>
</evidence>
<dbReference type="GO" id="GO:0016746">
    <property type="term" value="F:acyltransferase activity"/>
    <property type="evidence" value="ECO:0007669"/>
    <property type="project" value="UniProtKB-KW"/>
</dbReference>
<dbReference type="EMBL" id="JACATZ010000001">
    <property type="protein sequence ID" value="NWJ45785.1"/>
    <property type="molecule type" value="Genomic_DNA"/>
</dbReference>
<keyword evidence="4" id="KW-0012">Acyltransferase</keyword>
<reference evidence="8" key="2">
    <citation type="journal article" date="2024" name="Nature">
        <title>Anoxygenic phototroph of the Chloroflexota uses a type I reaction centre.</title>
        <authorList>
            <person name="Tsuji J.M."/>
            <person name="Shaw N.A."/>
            <person name="Nagashima S."/>
            <person name="Venkiteswaran J.J."/>
            <person name="Schiff S.L."/>
            <person name="Watanabe T."/>
            <person name="Fukui M."/>
            <person name="Hanada S."/>
            <person name="Tank M."/>
            <person name="Neufeld J.D."/>
        </authorList>
    </citation>
    <scope>NUCLEOTIDE SEQUENCE</scope>
    <source>
        <strain evidence="8">L227-S17</strain>
    </source>
</reference>
<evidence type="ECO:0000259" key="5">
    <source>
        <dbReference type="PROSITE" id="PS50968"/>
    </source>
</evidence>
<dbReference type="EMBL" id="CP128399">
    <property type="protein sequence ID" value="WJW67651.1"/>
    <property type="molecule type" value="Genomic_DNA"/>
</dbReference>
<evidence type="ECO:0000256" key="3">
    <source>
        <dbReference type="ARBA" id="ARBA00022823"/>
    </source>
</evidence>
<dbReference type="PROSITE" id="PS50968">
    <property type="entry name" value="BIOTINYL_LIPOYL"/>
    <property type="match status" value="1"/>
</dbReference>
<dbReference type="InterPro" id="IPR001078">
    <property type="entry name" value="2-oxoacid_DH_actylTfrase"/>
</dbReference>
<dbReference type="CDD" id="cd06849">
    <property type="entry name" value="lipoyl_domain"/>
    <property type="match status" value="1"/>
</dbReference>
<dbReference type="Proteomes" id="UP001431572">
    <property type="component" value="Chromosome 1"/>
</dbReference>
<evidence type="ECO:0000256" key="1">
    <source>
        <dbReference type="ARBA" id="ARBA00001938"/>
    </source>
</evidence>
<dbReference type="Proteomes" id="UP000521676">
    <property type="component" value="Unassembled WGS sequence"/>
</dbReference>